<evidence type="ECO:0000256" key="1">
    <source>
        <dbReference type="SAM" id="MobiDB-lite"/>
    </source>
</evidence>
<comment type="caution">
    <text evidence="3">The sequence shown here is derived from an EMBL/GenBank/DDBJ whole genome shotgun (WGS) entry which is preliminary data.</text>
</comment>
<evidence type="ECO:0000256" key="2">
    <source>
        <dbReference type="SAM" id="Phobius"/>
    </source>
</evidence>
<dbReference type="STRING" id="1423351.A0A074S008"/>
<gene>
    <name evidence="3" type="ORF">V565_071820</name>
</gene>
<accession>A0A074S008</accession>
<protein>
    <submittedName>
        <fullName evidence="3">Putative transmembrane protein</fullName>
    </submittedName>
</protein>
<feature type="transmembrane region" description="Helical" evidence="2">
    <location>
        <begin position="45"/>
        <end position="62"/>
    </location>
</feature>
<dbReference type="Proteomes" id="UP000027456">
    <property type="component" value="Unassembled WGS sequence"/>
</dbReference>
<evidence type="ECO:0000313" key="4">
    <source>
        <dbReference type="Proteomes" id="UP000027456"/>
    </source>
</evidence>
<keyword evidence="4" id="KW-1185">Reference proteome</keyword>
<dbReference type="OrthoDB" id="3198633at2759"/>
<keyword evidence="2 3" id="KW-0812">Transmembrane</keyword>
<dbReference type="AlphaFoldDB" id="A0A074S008"/>
<dbReference type="Gene3D" id="3.40.50.11350">
    <property type="match status" value="1"/>
</dbReference>
<reference evidence="3 4" key="1">
    <citation type="submission" date="2013-12" db="EMBL/GenBank/DDBJ databases">
        <authorList>
            <person name="Cubeta M."/>
            <person name="Pakala S."/>
            <person name="Fedorova N."/>
            <person name="Thomas E."/>
            <person name="Dean R."/>
            <person name="Jabaji S."/>
            <person name="Neate S."/>
            <person name="Toda T."/>
            <person name="Tavantzis S."/>
            <person name="Vilgalys R."/>
            <person name="Bharathan N."/>
            <person name="Pakala S."/>
            <person name="Losada L.S."/>
            <person name="Zafar N."/>
            <person name="Nierman W."/>
        </authorList>
    </citation>
    <scope>NUCLEOTIDE SEQUENCE [LARGE SCALE GENOMIC DNA]</scope>
    <source>
        <strain evidence="3 4">123E</strain>
    </source>
</reference>
<evidence type="ECO:0000313" key="3">
    <source>
        <dbReference type="EMBL" id="KEP50885.1"/>
    </source>
</evidence>
<keyword evidence="2" id="KW-0472">Membrane</keyword>
<keyword evidence="2" id="KW-1133">Transmembrane helix</keyword>
<dbReference type="EMBL" id="AZST01000213">
    <property type="protein sequence ID" value="KEP50885.1"/>
    <property type="molecule type" value="Genomic_DNA"/>
</dbReference>
<dbReference type="HOGENOM" id="CLU_014826_0_0_1"/>
<sequence>MRSREKRPAMLPQPGTSRLTKSPKLESGSVLPRIFSRSLLRRRRFYVILGFFILVLYYLRIFESSSQSLPGYETLFEEEINYALDIGTTDDHVKYLHFKVSPTTRVDALFSKLLLHAHLAHVTNRAYVFDPLEPKSKEPSSWSRKKVQPLSSVLSLGKDWDAKGDVLQPVSSLGWHYVCPPRQRKYLPVSLEDLGKVGSDPSTLMSNWINKIVKQDARCVEIVGEPFPDSVLESKAIKGLFDTISSSPVMKRYTFRHNIQAAASNILPVATQPSLIPTANNTVVLHSYIPTSGLDDPCLDLAIRGAPFRTFAHLKGIPTPFEIPANRQYYQQRCSPTVDQIIGRLGVARTSLPALRHVYVVDGPLGMTPEQWVERKRWFEELRFELTTKYSWESVRWAAAGAKSESVAIDMELASRSHAYVGNGFTDFSSNVVLLRVARGLPMGSLRFL</sequence>
<name>A0A074S008_9AGAM</name>
<feature type="region of interest" description="Disordered" evidence="1">
    <location>
        <begin position="1"/>
        <end position="24"/>
    </location>
</feature>
<organism evidence="3 4">
    <name type="scientific">Rhizoctonia solani 123E</name>
    <dbReference type="NCBI Taxonomy" id="1423351"/>
    <lineage>
        <taxon>Eukaryota</taxon>
        <taxon>Fungi</taxon>
        <taxon>Dikarya</taxon>
        <taxon>Basidiomycota</taxon>
        <taxon>Agaricomycotina</taxon>
        <taxon>Agaricomycetes</taxon>
        <taxon>Cantharellales</taxon>
        <taxon>Ceratobasidiaceae</taxon>
        <taxon>Rhizoctonia</taxon>
    </lineage>
</organism>
<proteinExistence type="predicted"/>